<evidence type="ECO:0000313" key="1">
    <source>
        <dbReference type="EMBL" id="MBS7810501.1"/>
    </source>
</evidence>
<organism evidence="1 2">
    <name type="scientific">Roseococcus pinisoli</name>
    <dbReference type="NCBI Taxonomy" id="2835040"/>
    <lineage>
        <taxon>Bacteria</taxon>
        <taxon>Pseudomonadati</taxon>
        <taxon>Pseudomonadota</taxon>
        <taxon>Alphaproteobacteria</taxon>
        <taxon>Acetobacterales</taxon>
        <taxon>Roseomonadaceae</taxon>
        <taxon>Roseococcus</taxon>
    </lineage>
</organism>
<sequence>MVDPATIARGLSPAQAKALLWLPEDGCVRLLDWGADKEMGNALYELWQMGCVANVVVSAVECGGHGLRSLGLAVRAALQRTEAGDGG</sequence>
<dbReference type="RefSeq" id="WP_213669114.1">
    <property type="nucleotide sequence ID" value="NZ_JAHCDA010000001.1"/>
</dbReference>
<comment type="caution">
    <text evidence="1">The sequence shown here is derived from an EMBL/GenBank/DDBJ whole genome shotgun (WGS) entry which is preliminary data.</text>
</comment>
<reference evidence="1 2" key="1">
    <citation type="submission" date="2021-05" db="EMBL/GenBank/DDBJ databases">
        <title>Roseococcus sp. XZZS9, whole genome shotgun sequencing project.</title>
        <authorList>
            <person name="Zhao G."/>
            <person name="Shen L."/>
        </authorList>
    </citation>
    <scope>NUCLEOTIDE SEQUENCE [LARGE SCALE GENOMIC DNA]</scope>
    <source>
        <strain evidence="1 2">XZZS9</strain>
    </source>
</reference>
<dbReference type="EMBL" id="JAHCDA010000001">
    <property type="protein sequence ID" value="MBS7810501.1"/>
    <property type="molecule type" value="Genomic_DNA"/>
</dbReference>
<proteinExistence type="predicted"/>
<accession>A0ABS5Q9W5</accession>
<evidence type="ECO:0000313" key="2">
    <source>
        <dbReference type="Proteomes" id="UP000766336"/>
    </source>
</evidence>
<name>A0ABS5Q9W5_9PROT</name>
<dbReference type="Proteomes" id="UP000766336">
    <property type="component" value="Unassembled WGS sequence"/>
</dbReference>
<keyword evidence="2" id="KW-1185">Reference proteome</keyword>
<gene>
    <name evidence="1" type="ORF">KHU32_06105</name>
</gene>
<protein>
    <submittedName>
        <fullName evidence="1">Uncharacterized protein</fullName>
    </submittedName>
</protein>